<accession>A0A4Y9AAJ1</accession>
<dbReference type="RefSeq" id="WP_135109964.1">
    <property type="nucleotide sequence ID" value="NZ_SRHY01000013.1"/>
</dbReference>
<dbReference type="AlphaFoldDB" id="A0A4Y9AAJ1"/>
<sequence length="110" mass="12526">MCVTILLVYDYFPDIPFAKAVPLELLIVVMLGLFMVTVYRNRKKSPDQKMTLQSQVFFLIYIVGLMALLTALGGESQVGIAFDRGIFWAALAIAIMEISFQWRRMKQEGD</sequence>
<feature type="transmembrane region" description="Helical" evidence="1">
    <location>
        <begin position="51"/>
        <end position="73"/>
    </location>
</feature>
<keyword evidence="3" id="KW-1185">Reference proteome</keyword>
<gene>
    <name evidence="2" type="ORF">E4U82_09510</name>
</gene>
<evidence type="ECO:0000313" key="3">
    <source>
        <dbReference type="Proteomes" id="UP000298484"/>
    </source>
</evidence>
<feature type="transmembrane region" description="Helical" evidence="1">
    <location>
        <begin position="20"/>
        <end position="39"/>
    </location>
</feature>
<keyword evidence="1" id="KW-0472">Membrane</keyword>
<feature type="transmembrane region" description="Helical" evidence="1">
    <location>
        <begin position="85"/>
        <end position="102"/>
    </location>
</feature>
<reference evidence="2 3" key="1">
    <citation type="submission" date="2019-03" db="EMBL/GenBank/DDBJ databases">
        <title>Genome sequence of Lentibacillus salicampi ATCC BAA-719.</title>
        <authorList>
            <person name="Maclea K.S."/>
            <person name="Simoes Junior M."/>
        </authorList>
    </citation>
    <scope>NUCLEOTIDE SEQUENCE [LARGE SCALE GENOMIC DNA]</scope>
    <source>
        <strain evidence="2 3">ATCC BAA-719</strain>
    </source>
</reference>
<protein>
    <submittedName>
        <fullName evidence="2">Uncharacterized protein</fullName>
    </submittedName>
</protein>
<organism evidence="2 3">
    <name type="scientific">Lentibacillus salicampi</name>
    <dbReference type="NCBI Taxonomy" id="175306"/>
    <lineage>
        <taxon>Bacteria</taxon>
        <taxon>Bacillati</taxon>
        <taxon>Bacillota</taxon>
        <taxon>Bacilli</taxon>
        <taxon>Bacillales</taxon>
        <taxon>Bacillaceae</taxon>
        <taxon>Lentibacillus</taxon>
    </lineage>
</organism>
<dbReference type="OrthoDB" id="2932708at2"/>
<proteinExistence type="predicted"/>
<dbReference type="Proteomes" id="UP000298484">
    <property type="component" value="Unassembled WGS sequence"/>
</dbReference>
<keyword evidence="1" id="KW-1133">Transmembrane helix</keyword>
<dbReference type="EMBL" id="SRHY01000013">
    <property type="protein sequence ID" value="TFJ92919.1"/>
    <property type="molecule type" value="Genomic_DNA"/>
</dbReference>
<keyword evidence="1" id="KW-0812">Transmembrane</keyword>
<evidence type="ECO:0000313" key="2">
    <source>
        <dbReference type="EMBL" id="TFJ92919.1"/>
    </source>
</evidence>
<comment type="caution">
    <text evidence="2">The sequence shown here is derived from an EMBL/GenBank/DDBJ whole genome shotgun (WGS) entry which is preliminary data.</text>
</comment>
<evidence type="ECO:0000256" key="1">
    <source>
        <dbReference type="SAM" id="Phobius"/>
    </source>
</evidence>
<name>A0A4Y9AAJ1_9BACI</name>